<evidence type="ECO:0000313" key="2">
    <source>
        <dbReference type="EMBL" id="CAK7267260.1"/>
    </source>
</evidence>
<name>A0ABP0DG91_9PEZI</name>
<dbReference type="Gene3D" id="6.10.140.1020">
    <property type="match status" value="1"/>
</dbReference>
<dbReference type="PANTHER" id="PTHR28527">
    <property type="entry name" value="MATING-TYPE SWITCHING PROTEIN SWI2-RELATED"/>
    <property type="match status" value="1"/>
</dbReference>
<accession>A0ABP0DG91</accession>
<keyword evidence="3" id="KW-1185">Reference proteome</keyword>
<comment type="caution">
    <text evidence="2">The sequence shown here is derived from an EMBL/GenBank/DDBJ whole genome shotgun (WGS) entry which is preliminary data.</text>
</comment>
<dbReference type="PANTHER" id="PTHR28527:SF1">
    <property type="entry name" value="SWI5-DEPENDENT RECOMBINATION DNA REPAIR PROTEIN 1"/>
    <property type="match status" value="1"/>
</dbReference>
<feature type="compositionally biased region" description="Acidic residues" evidence="1">
    <location>
        <begin position="119"/>
        <end position="139"/>
    </location>
</feature>
<gene>
    <name evidence="2" type="ORF">SEPCBS57363_002502</name>
</gene>
<dbReference type="Proteomes" id="UP001642501">
    <property type="component" value="Unassembled WGS sequence"/>
</dbReference>
<reference evidence="2 3" key="1">
    <citation type="submission" date="2024-01" db="EMBL/GenBank/DDBJ databases">
        <authorList>
            <person name="Allen C."/>
            <person name="Tagirdzhanova G."/>
        </authorList>
    </citation>
    <scope>NUCLEOTIDE SEQUENCE [LARGE SCALE GENOMIC DNA]</scope>
    <source>
        <strain evidence="2 3">CBS 573.63</strain>
    </source>
</reference>
<protein>
    <submittedName>
        <fullName evidence="2">Uncharacterized protein</fullName>
    </submittedName>
</protein>
<dbReference type="EMBL" id="CAWUOM010000033">
    <property type="protein sequence ID" value="CAK7267260.1"/>
    <property type="molecule type" value="Genomic_DNA"/>
</dbReference>
<sequence>MDHFNDDLDAGDRIISHARAAAHTDGQQAEASADEKRCSDNNKDLRSLIARWKTAGQLAADDVFSLVSDRVERLGGVKAWLAVGTQPLERECGSSRKGAEESKQDRWGNDRADDSDRSDVEDENESEDSENGIVEEEDTQNFTMPLMLASLNVDKDLLGYDETEERWKD</sequence>
<evidence type="ECO:0000313" key="3">
    <source>
        <dbReference type="Proteomes" id="UP001642501"/>
    </source>
</evidence>
<proteinExistence type="predicted"/>
<feature type="compositionally biased region" description="Basic and acidic residues" evidence="1">
    <location>
        <begin position="88"/>
        <end position="118"/>
    </location>
</feature>
<evidence type="ECO:0000256" key="1">
    <source>
        <dbReference type="SAM" id="MobiDB-lite"/>
    </source>
</evidence>
<organism evidence="2 3">
    <name type="scientific">Sporothrix epigloea</name>
    <dbReference type="NCBI Taxonomy" id="1892477"/>
    <lineage>
        <taxon>Eukaryota</taxon>
        <taxon>Fungi</taxon>
        <taxon>Dikarya</taxon>
        <taxon>Ascomycota</taxon>
        <taxon>Pezizomycotina</taxon>
        <taxon>Sordariomycetes</taxon>
        <taxon>Sordariomycetidae</taxon>
        <taxon>Ophiostomatales</taxon>
        <taxon>Ophiostomataceae</taxon>
        <taxon>Sporothrix</taxon>
    </lineage>
</organism>
<feature type="region of interest" description="Disordered" evidence="1">
    <location>
        <begin position="88"/>
        <end position="143"/>
    </location>
</feature>
<feature type="region of interest" description="Disordered" evidence="1">
    <location>
        <begin position="15"/>
        <end position="40"/>
    </location>
</feature>